<comment type="caution">
    <text evidence="3">The sequence shown here is derived from an EMBL/GenBank/DDBJ whole genome shotgun (WGS) entry which is preliminary data.</text>
</comment>
<feature type="transmembrane region" description="Helical" evidence="2">
    <location>
        <begin position="323"/>
        <end position="344"/>
    </location>
</feature>
<dbReference type="InterPro" id="IPR036259">
    <property type="entry name" value="MFS_trans_sf"/>
</dbReference>
<evidence type="ECO:0000256" key="2">
    <source>
        <dbReference type="SAM" id="Phobius"/>
    </source>
</evidence>
<feature type="compositionally biased region" description="Low complexity" evidence="1">
    <location>
        <begin position="53"/>
        <end position="69"/>
    </location>
</feature>
<sequence>MKCPICQKEVEIKKKQIGVNDNNEPIFNEYAICRDCKKQWNLDKQRAKKAAKKAAASSSQPSKAPTPKTVPKKTEQKKPNETISPEKTTELKKAPSEKSPVKRTARPVPVKEASEQKAPKQASENRPQRQSVQVQPKKRTAAPATDTPSEQRYANIPPEKIRTKREKAVRKGYEDMLATDPNRRPLKKKRTEIEEPAVRKKTTKSTPPARRKPEPEPSVAEENLYEEETPRFGTVKIVFGILSLLVFAFFTYKAFTTGLSDVTSGNESSAGTTYIILALCLLLSGILLFILRKKNILLAFLFPALFSIGAAVFAFLKRSSDSMLMYCAIGCSVLAVVFIILTILSLGAGERYDEDDYDDPFEDDYDNY</sequence>
<evidence type="ECO:0000313" key="4">
    <source>
        <dbReference type="Proteomes" id="UP000652477"/>
    </source>
</evidence>
<protein>
    <recommendedName>
        <fullName evidence="5">MFS transporter</fullName>
    </recommendedName>
</protein>
<keyword evidence="4" id="KW-1185">Reference proteome</keyword>
<proteinExistence type="predicted"/>
<dbReference type="RefSeq" id="WP_186875121.1">
    <property type="nucleotide sequence ID" value="NZ_JACOPF010000001.1"/>
</dbReference>
<organism evidence="3 4">
    <name type="scientific">Mediterraneibacter hominis</name>
    <dbReference type="NCBI Taxonomy" id="2763054"/>
    <lineage>
        <taxon>Bacteria</taxon>
        <taxon>Bacillati</taxon>
        <taxon>Bacillota</taxon>
        <taxon>Clostridia</taxon>
        <taxon>Lachnospirales</taxon>
        <taxon>Lachnospiraceae</taxon>
        <taxon>Mediterraneibacter</taxon>
    </lineage>
</organism>
<feature type="transmembrane region" description="Helical" evidence="2">
    <location>
        <begin position="272"/>
        <end position="291"/>
    </location>
</feature>
<feature type="transmembrane region" description="Helical" evidence="2">
    <location>
        <begin position="233"/>
        <end position="252"/>
    </location>
</feature>
<feature type="region of interest" description="Disordered" evidence="1">
    <location>
        <begin position="44"/>
        <end position="225"/>
    </location>
</feature>
<accession>A0A923LGU6</accession>
<evidence type="ECO:0000313" key="3">
    <source>
        <dbReference type="EMBL" id="MBC5688513.1"/>
    </source>
</evidence>
<feature type="transmembrane region" description="Helical" evidence="2">
    <location>
        <begin position="298"/>
        <end position="317"/>
    </location>
</feature>
<dbReference type="AlphaFoldDB" id="A0A923LGU6"/>
<dbReference type="SUPFAM" id="SSF103473">
    <property type="entry name" value="MFS general substrate transporter"/>
    <property type="match status" value="1"/>
</dbReference>
<feature type="compositionally biased region" description="Basic and acidic residues" evidence="1">
    <location>
        <begin position="87"/>
        <end position="100"/>
    </location>
</feature>
<dbReference type="Proteomes" id="UP000652477">
    <property type="component" value="Unassembled WGS sequence"/>
</dbReference>
<reference evidence="3" key="1">
    <citation type="submission" date="2020-08" db="EMBL/GenBank/DDBJ databases">
        <title>Genome public.</title>
        <authorList>
            <person name="Liu C."/>
            <person name="Sun Q."/>
        </authorList>
    </citation>
    <scope>NUCLEOTIDE SEQUENCE</scope>
    <source>
        <strain evidence="3">NSJ-55</strain>
    </source>
</reference>
<evidence type="ECO:0008006" key="5">
    <source>
        <dbReference type="Google" id="ProtNLM"/>
    </source>
</evidence>
<feature type="compositionally biased region" description="Polar residues" evidence="1">
    <location>
        <begin position="122"/>
        <end position="134"/>
    </location>
</feature>
<evidence type="ECO:0000256" key="1">
    <source>
        <dbReference type="SAM" id="MobiDB-lite"/>
    </source>
</evidence>
<name>A0A923LGU6_9FIRM</name>
<keyword evidence="2" id="KW-0812">Transmembrane</keyword>
<gene>
    <name evidence="3" type="ORF">H8S37_06155</name>
</gene>
<dbReference type="EMBL" id="JACOPF010000001">
    <property type="protein sequence ID" value="MBC5688513.1"/>
    <property type="molecule type" value="Genomic_DNA"/>
</dbReference>
<keyword evidence="2" id="KW-1133">Transmembrane helix</keyword>
<keyword evidence="2" id="KW-0472">Membrane</keyword>